<dbReference type="AlphaFoldDB" id="A0A2S6FXC7"/>
<reference evidence="5 6" key="1">
    <citation type="submission" date="2018-02" db="EMBL/GenBank/DDBJ databases">
        <title>Genomic Encyclopedia of Archaeal and Bacterial Type Strains, Phase II (KMG-II): from individual species to whole genera.</title>
        <authorList>
            <person name="Goeker M."/>
        </authorList>
    </citation>
    <scope>NUCLEOTIDE SEQUENCE [LARGE SCALE GENOMIC DNA]</scope>
    <source>
        <strain evidence="5 6">DSM 15099</strain>
    </source>
</reference>
<dbReference type="InterPro" id="IPR005144">
    <property type="entry name" value="ATP-cone_dom"/>
</dbReference>
<dbReference type="EMBL" id="PTIS01000008">
    <property type="protein sequence ID" value="PPK48257.1"/>
    <property type="molecule type" value="Genomic_DNA"/>
</dbReference>
<accession>A0A2S6FXC7</accession>
<evidence type="ECO:0000256" key="2">
    <source>
        <dbReference type="ARBA" id="ARBA00022840"/>
    </source>
</evidence>
<protein>
    <submittedName>
        <fullName evidence="5">ATP cone domain-containing protein</fullName>
    </submittedName>
</protein>
<proteinExistence type="predicted"/>
<feature type="domain" description="ATP-cone" evidence="4">
    <location>
        <begin position="1"/>
        <end position="89"/>
    </location>
</feature>
<keyword evidence="2 3" id="KW-0067">ATP-binding</keyword>
<dbReference type="RefSeq" id="WP_169994032.1">
    <property type="nucleotide sequence ID" value="NZ_PTIS01000008.1"/>
</dbReference>
<organism evidence="5 6">
    <name type="scientific">Clostridium algidicarnis DSM 15099</name>
    <dbReference type="NCBI Taxonomy" id="1121295"/>
    <lineage>
        <taxon>Bacteria</taxon>
        <taxon>Bacillati</taxon>
        <taxon>Bacillota</taxon>
        <taxon>Clostridia</taxon>
        <taxon>Eubacteriales</taxon>
        <taxon>Clostridiaceae</taxon>
        <taxon>Clostridium</taxon>
    </lineage>
</organism>
<evidence type="ECO:0000256" key="1">
    <source>
        <dbReference type="ARBA" id="ARBA00022741"/>
    </source>
</evidence>
<keyword evidence="1 3" id="KW-0547">Nucleotide-binding</keyword>
<dbReference type="GO" id="GO:0005524">
    <property type="term" value="F:ATP binding"/>
    <property type="evidence" value="ECO:0007669"/>
    <property type="project" value="UniProtKB-UniRule"/>
</dbReference>
<name>A0A2S6FXC7_9CLOT</name>
<evidence type="ECO:0000259" key="4">
    <source>
        <dbReference type="PROSITE" id="PS51161"/>
    </source>
</evidence>
<dbReference type="STRING" id="37659.GCA_000703125_00454"/>
<dbReference type="PROSITE" id="PS51161">
    <property type="entry name" value="ATP_CONE"/>
    <property type="match status" value="1"/>
</dbReference>
<gene>
    <name evidence="5" type="ORF">BD821_10817</name>
</gene>
<comment type="caution">
    <text evidence="5">The sequence shown here is derived from an EMBL/GenBank/DDBJ whole genome shotgun (WGS) entry which is preliminary data.</text>
</comment>
<dbReference type="Proteomes" id="UP000239863">
    <property type="component" value="Unassembled WGS sequence"/>
</dbReference>
<evidence type="ECO:0000313" key="5">
    <source>
        <dbReference type="EMBL" id="PPK48257.1"/>
    </source>
</evidence>
<evidence type="ECO:0000256" key="3">
    <source>
        <dbReference type="PROSITE-ProRule" id="PRU00492"/>
    </source>
</evidence>
<evidence type="ECO:0000313" key="6">
    <source>
        <dbReference type="Proteomes" id="UP000239863"/>
    </source>
</evidence>
<sequence>MKVIKKNGRIEDFDEKKLGTSILNAALDAKTNLTQGDINNITKEIYTELKKFRNKETSSYELFALTITILKNQGFKNLAKEYASYSINF</sequence>
<dbReference type="Pfam" id="PF03477">
    <property type="entry name" value="ATP-cone"/>
    <property type="match status" value="1"/>
</dbReference>